<dbReference type="FunFam" id="3.40.50.970:FF:000007">
    <property type="entry name" value="Acetolactate synthase"/>
    <property type="match status" value="1"/>
</dbReference>
<dbReference type="InterPro" id="IPR029061">
    <property type="entry name" value="THDP-binding"/>
</dbReference>
<protein>
    <recommendedName>
        <fullName evidence="6">acetolactate synthase</fullName>
        <ecNumber evidence="6">2.2.1.6</ecNumber>
    </recommendedName>
</protein>
<comment type="pathway">
    <text evidence="3">Amino-acid biosynthesis; L-isoleucine biosynthesis; L-isoleucine from 2-oxobutanoate: step 1/4.</text>
</comment>
<sequence>MSLRNEGLLMTGAELTIDLLAKHGVNEVFGYPGGAIMPIYDALYGAPVKHYLTRHEQGAGFAAVGYARSTRKLGVCFATSGPGATNLITALADAMMDSVPLLAITGQVPTAAIGSDAFQEIDVLGMSLSCTKHSYMVERAEDLAEILQEAIHLAQSGRPGPVLVDIPKDIQMAQVPFKPWLAADEYLPELDLKQVAIANQLLSEAKQPVAYVGGGVQAADAQEELMQFLNKTQMPAVSTLKALGSVLPDYEHYLGMLGMHGTQSANIAVQECDVLVCIGARFDDRVTGNLAKFAAKAKVIHLDIDAAEIGKRKPAKASLIADLKTSIPALECFVTPKAWCDTNKEMNIKHAWRYDYPGEKVYAPYLLNQLSQRMPKTGVVCCDVGQHQMWVAQHMKFTHPSNHLSSGGAGTMGFGLPAAIGAQVARPDDFVITVSGDGSIMMNIQELATIRRNNLPVKILILDNQRLGMVRQWQELFFEGRYSETNLSDNPDFVQLAAVFGIPGQTITHANQVDDAITALVNSKGPYIVHACIDDKENVWPLVPPGAANDEMMTEKAK</sequence>
<dbReference type="InterPro" id="IPR012846">
    <property type="entry name" value="Acetolactate_synth_lsu"/>
</dbReference>
<comment type="catalytic activity">
    <reaction evidence="15">
        <text>2 pyruvate + H(+) = (2S)-2-acetolactate + CO2</text>
        <dbReference type="Rhea" id="RHEA:25249"/>
        <dbReference type="ChEBI" id="CHEBI:15361"/>
        <dbReference type="ChEBI" id="CHEBI:15378"/>
        <dbReference type="ChEBI" id="CHEBI:16526"/>
        <dbReference type="ChEBI" id="CHEBI:58476"/>
        <dbReference type="EC" id="2.2.1.6"/>
    </reaction>
</comment>
<dbReference type="GO" id="GO:0009099">
    <property type="term" value="P:L-valine biosynthetic process"/>
    <property type="evidence" value="ECO:0007669"/>
    <property type="project" value="UniProtKB-UniPathway"/>
</dbReference>
<dbReference type="NCBIfam" id="TIGR00118">
    <property type="entry name" value="acolac_lg"/>
    <property type="match status" value="1"/>
</dbReference>
<comment type="pathway">
    <text evidence="4">Amino-acid biosynthesis; L-valine biosynthesis; L-valine from pyruvate: step 1/4.</text>
</comment>
<evidence type="ECO:0000256" key="6">
    <source>
        <dbReference type="ARBA" id="ARBA00013145"/>
    </source>
</evidence>
<evidence type="ECO:0000256" key="10">
    <source>
        <dbReference type="ARBA" id="ARBA00022723"/>
    </source>
</evidence>
<dbReference type="GO" id="GO:0000287">
    <property type="term" value="F:magnesium ion binding"/>
    <property type="evidence" value="ECO:0007669"/>
    <property type="project" value="InterPro"/>
</dbReference>
<dbReference type="InterPro" id="IPR011766">
    <property type="entry name" value="TPP_enzyme_TPP-bd"/>
</dbReference>
<name>A0A0F9QQ87_9ZZZZ</name>
<evidence type="ECO:0000256" key="13">
    <source>
        <dbReference type="ARBA" id="ARBA00023052"/>
    </source>
</evidence>
<keyword evidence="11" id="KW-0274">FAD</keyword>
<evidence type="ECO:0000256" key="2">
    <source>
        <dbReference type="ARBA" id="ARBA00001964"/>
    </source>
</evidence>
<comment type="similarity">
    <text evidence="5 16">Belongs to the TPP enzyme family.</text>
</comment>
<keyword evidence="9" id="KW-0808">Transferase</keyword>
<dbReference type="CDD" id="cd02015">
    <property type="entry name" value="TPP_AHAS"/>
    <property type="match status" value="1"/>
</dbReference>
<comment type="cofactor">
    <cofactor evidence="1">
        <name>Mg(2+)</name>
        <dbReference type="ChEBI" id="CHEBI:18420"/>
    </cofactor>
</comment>
<dbReference type="Gene3D" id="3.40.50.1220">
    <property type="entry name" value="TPP-binding domain"/>
    <property type="match status" value="1"/>
</dbReference>
<dbReference type="SUPFAM" id="SSF52467">
    <property type="entry name" value="DHS-like NAD/FAD-binding domain"/>
    <property type="match status" value="1"/>
</dbReference>
<dbReference type="InterPro" id="IPR012000">
    <property type="entry name" value="Thiamin_PyroP_enz_cen_dom"/>
</dbReference>
<dbReference type="PROSITE" id="PS00187">
    <property type="entry name" value="TPP_ENZYMES"/>
    <property type="match status" value="1"/>
</dbReference>
<dbReference type="InterPro" id="IPR012001">
    <property type="entry name" value="Thiamin_PyroP_enz_TPP-bd_dom"/>
</dbReference>
<evidence type="ECO:0000256" key="1">
    <source>
        <dbReference type="ARBA" id="ARBA00001946"/>
    </source>
</evidence>
<dbReference type="AlphaFoldDB" id="A0A0F9QQ87"/>
<dbReference type="GO" id="GO:0009097">
    <property type="term" value="P:isoleucine biosynthetic process"/>
    <property type="evidence" value="ECO:0007669"/>
    <property type="project" value="UniProtKB-UniPathway"/>
</dbReference>
<dbReference type="FunFam" id="3.40.50.970:FF:000016">
    <property type="entry name" value="Acetolactate synthase"/>
    <property type="match status" value="1"/>
</dbReference>
<evidence type="ECO:0000256" key="4">
    <source>
        <dbReference type="ARBA" id="ARBA00005025"/>
    </source>
</evidence>
<dbReference type="GO" id="GO:0050660">
    <property type="term" value="F:flavin adenine dinucleotide binding"/>
    <property type="evidence" value="ECO:0007669"/>
    <property type="project" value="InterPro"/>
</dbReference>
<evidence type="ECO:0000313" key="20">
    <source>
        <dbReference type="EMBL" id="KKN46330.1"/>
    </source>
</evidence>
<feature type="domain" description="Thiamine pyrophosphate enzyme TPP-binding" evidence="18">
    <location>
        <begin position="383"/>
        <end position="530"/>
    </location>
</feature>
<keyword evidence="13 16" id="KW-0786">Thiamine pyrophosphate</keyword>
<proteinExistence type="inferred from homology"/>
<dbReference type="InterPro" id="IPR039368">
    <property type="entry name" value="AHAS_TPP"/>
</dbReference>
<dbReference type="GO" id="GO:0005948">
    <property type="term" value="C:acetolactate synthase complex"/>
    <property type="evidence" value="ECO:0007669"/>
    <property type="project" value="TreeGrafter"/>
</dbReference>
<dbReference type="Pfam" id="PF02776">
    <property type="entry name" value="TPP_enzyme_N"/>
    <property type="match status" value="1"/>
</dbReference>
<evidence type="ECO:0000256" key="9">
    <source>
        <dbReference type="ARBA" id="ARBA00022679"/>
    </source>
</evidence>
<keyword evidence="12" id="KW-0460">Magnesium</keyword>
<dbReference type="Pfam" id="PF02775">
    <property type="entry name" value="TPP_enzyme_C"/>
    <property type="match status" value="1"/>
</dbReference>
<keyword evidence="8" id="KW-0285">Flavoprotein</keyword>
<evidence type="ECO:0000259" key="17">
    <source>
        <dbReference type="Pfam" id="PF00205"/>
    </source>
</evidence>
<dbReference type="FunFam" id="3.40.50.1220:FF:000008">
    <property type="entry name" value="Acetolactate synthase"/>
    <property type="match status" value="1"/>
</dbReference>
<dbReference type="UniPathway" id="UPA00049">
    <property type="reaction ID" value="UER00059"/>
</dbReference>
<keyword evidence="7" id="KW-0028">Amino-acid biosynthesis</keyword>
<dbReference type="PANTHER" id="PTHR18968:SF142">
    <property type="entry name" value="ACETOLACTATE SYNTHASE"/>
    <property type="match status" value="1"/>
</dbReference>
<dbReference type="InterPro" id="IPR029035">
    <property type="entry name" value="DHS-like_NAD/FAD-binding_dom"/>
</dbReference>
<evidence type="ECO:0000259" key="19">
    <source>
        <dbReference type="Pfam" id="PF02776"/>
    </source>
</evidence>
<comment type="caution">
    <text evidence="20">The sequence shown here is derived from an EMBL/GenBank/DDBJ whole genome shotgun (WGS) entry which is preliminary data.</text>
</comment>
<dbReference type="InterPro" id="IPR045229">
    <property type="entry name" value="TPP_enz"/>
</dbReference>
<keyword evidence="10" id="KW-0479">Metal-binding</keyword>
<evidence type="ECO:0000256" key="15">
    <source>
        <dbReference type="ARBA" id="ARBA00048670"/>
    </source>
</evidence>
<evidence type="ECO:0000256" key="5">
    <source>
        <dbReference type="ARBA" id="ARBA00007812"/>
    </source>
</evidence>
<dbReference type="InterPro" id="IPR000399">
    <property type="entry name" value="TPP-bd_CS"/>
</dbReference>
<feature type="domain" description="Thiamine pyrophosphate enzyme central" evidence="17">
    <location>
        <begin position="197"/>
        <end position="330"/>
    </location>
</feature>
<keyword evidence="14" id="KW-0100">Branched-chain amino acid biosynthesis</keyword>
<dbReference type="EMBL" id="LAZR01001336">
    <property type="protein sequence ID" value="KKN46330.1"/>
    <property type="molecule type" value="Genomic_DNA"/>
</dbReference>
<dbReference type="NCBIfam" id="NF006524">
    <property type="entry name" value="PRK08978.1"/>
    <property type="match status" value="1"/>
</dbReference>
<dbReference type="UniPathway" id="UPA00047">
    <property type="reaction ID" value="UER00055"/>
</dbReference>
<dbReference type="GO" id="GO:0030976">
    <property type="term" value="F:thiamine pyrophosphate binding"/>
    <property type="evidence" value="ECO:0007669"/>
    <property type="project" value="InterPro"/>
</dbReference>
<dbReference type="EC" id="2.2.1.6" evidence="6"/>
<comment type="cofactor">
    <cofactor evidence="2">
        <name>thiamine diphosphate</name>
        <dbReference type="ChEBI" id="CHEBI:58937"/>
    </cofactor>
</comment>
<dbReference type="CDD" id="cd07035">
    <property type="entry name" value="TPP_PYR_POX_like"/>
    <property type="match status" value="1"/>
</dbReference>
<evidence type="ECO:0000256" key="3">
    <source>
        <dbReference type="ARBA" id="ARBA00004974"/>
    </source>
</evidence>
<evidence type="ECO:0000256" key="16">
    <source>
        <dbReference type="RuleBase" id="RU362132"/>
    </source>
</evidence>
<reference evidence="20" key="1">
    <citation type="journal article" date="2015" name="Nature">
        <title>Complex archaea that bridge the gap between prokaryotes and eukaryotes.</title>
        <authorList>
            <person name="Spang A."/>
            <person name="Saw J.H."/>
            <person name="Jorgensen S.L."/>
            <person name="Zaremba-Niedzwiedzka K."/>
            <person name="Martijn J."/>
            <person name="Lind A.E."/>
            <person name="van Eijk R."/>
            <person name="Schleper C."/>
            <person name="Guy L."/>
            <person name="Ettema T.J."/>
        </authorList>
    </citation>
    <scope>NUCLEOTIDE SEQUENCE</scope>
</reference>
<evidence type="ECO:0000256" key="7">
    <source>
        <dbReference type="ARBA" id="ARBA00022605"/>
    </source>
</evidence>
<feature type="domain" description="Thiamine pyrophosphate enzyme N-terminal TPP-binding" evidence="19">
    <location>
        <begin position="10"/>
        <end position="125"/>
    </location>
</feature>
<dbReference type="GO" id="GO:0003984">
    <property type="term" value="F:acetolactate synthase activity"/>
    <property type="evidence" value="ECO:0007669"/>
    <property type="project" value="UniProtKB-EC"/>
</dbReference>
<evidence type="ECO:0000256" key="8">
    <source>
        <dbReference type="ARBA" id="ARBA00022630"/>
    </source>
</evidence>
<dbReference type="Pfam" id="PF00205">
    <property type="entry name" value="TPP_enzyme_M"/>
    <property type="match status" value="1"/>
</dbReference>
<gene>
    <name evidence="20" type="ORF">LCGC14_0673980</name>
</gene>
<dbReference type="SUPFAM" id="SSF52518">
    <property type="entry name" value="Thiamin diphosphate-binding fold (THDP-binding)"/>
    <property type="match status" value="2"/>
</dbReference>
<evidence type="ECO:0000256" key="12">
    <source>
        <dbReference type="ARBA" id="ARBA00022842"/>
    </source>
</evidence>
<evidence type="ECO:0000256" key="14">
    <source>
        <dbReference type="ARBA" id="ARBA00023304"/>
    </source>
</evidence>
<accession>A0A0F9QQ87</accession>
<evidence type="ECO:0000259" key="18">
    <source>
        <dbReference type="Pfam" id="PF02775"/>
    </source>
</evidence>
<dbReference type="Gene3D" id="3.40.50.970">
    <property type="match status" value="2"/>
</dbReference>
<evidence type="ECO:0000256" key="11">
    <source>
        <dbReference type="ARBA" id="ARBA00022827"/>
    </source>
</evidence>
<organism evidence="20">
    <name type="scientific">marine sediment metagenome</name>
    <dbReference type="NCBI Taxonomy" id="412755"/>
    <lineage>
        <taxon>unclassified sequences</taxon>
        <taxon>metagenomes</taxon>
        <taxon>ecological metagenomes</taxon>
    </lineage>
</organism>
<dbReference type="PANTHER" id="PTHR18968">
    <property type="entry name" value="THIAMINE PYROPHOSPHATE ENZYMES"/>
    <property type="match status" value="1"/>
</dbReference>